<feature type="transmembrane region" description="Helical" evidence="5">
    <location>
        <begin position="57"/>
        <end position="79"/>
    </location>
</feature>
<evidence type="ECO:0000313" key="8">
    <source>
        <dbReference type="Proteomes" id="UP000091820"/>
    </source>
</evidence>
<dbReference type="InterPro" id="IPR013525">
    <property type="entry name" value="ABC2_TM"/>
</dbReference>
<reference evidence="7" key="2">
    <citation type="submission" date="2020-05" db="UniProtKB">
        <authorList>
            <consortium name="EnsemblMetazoa"/>
        </authorList>
    </citation>
    <scope>IDENTIFICATION</scope>
    <source>
        <strain evidence="7">IAEA</strain>
    </source>
</reference>
<name>A0A1A9WJ61_9MUSC</name>
<keyword evidence="2 5" id="KW-0812">Transmembrane</keyword>
<dbReference type="GO" id="GO:0140359">
    <property type="term" value="F:ABC-type transporter activity"/>
    <property type="evidence" value="ECO:0007669"/>
    <property type="project" value="InterPro"/>
</dbReference>
<protein>
    <recommendedName>
        <fullName evidence="6">ABC-2 type transporter transmembrane domain-containing protein</fullName>
    </recommendedName>
</protein>
<evidence type="ECO:0000256" key="1">
    <source>
        <dbReference type="ARBA" id="ARBA00004141"/>
    </source>
</evidence>
<keyword evidence="4 5" id="KW-0472">Membrane</keyword>
<dbReference type="EnsemblMetazoa" id="GBRI021749-RA">
    <property type="protein sequence ID" value="GBRI021749-PA"/>
    <property type="gene ID" value="GBRI021749"/>
</dbReference>
<dbReference type="Proteomes" id="UP000091820">
    <property type="component" value="Unassembled WGS sequence"/>
</dbReference>
<sequence>MSDHNAAGYTPYMFMKISMMGCSRTCIWPHIVFSSVYVLVAYCLTSQAMEVHRVTTFVVVCVLTSLVAQSLDLLIGAGINIETRVFREQVTTILIILFSGFFVNFDTIPSYHVSYVRYRFADALFLPADSTVFAYFG</sequence>
<organism evidence="7 8">
    <name type="scientific">Glossina brevipalpis</name>
    <dbReference type="NCBI Taxonomy" id="37001"/>
    <lineage>
        <taxon>Eukaryota</taxon>
        <taxon>Metazoa</taxon>
        <taxon>Ecdysozoa</taxon>
        <taxon>Arthropoda</taxon>
        <taxon>Hexapoda</taxon>
        <taxon>Insecta</taxon>
        <taxon>Pterygota</taxon>
        <taxon>Neoptera</taxon>
        <taxon>Endopterygota</taxon>
        <taxon>Diptera</taxon>
        <taxon>Brachycera</taxon>
        <taxon>Muscomorpha</taxon>
        <taxon>Hippoboscoidea</taxon>
        <taxon>Glossinidae</taxon>
        <taxon>Glossina</taxon>
    </lineage>
</organism>
<evidence type="ECO:0000256" key="3">
    <source>
        <dbReference type="ARBA" id="ARBA00022989"/>
    </source>
</evidence>
<comment type="subcellular location">
    <subcellularLocation>
        <location evidence="1">Membrane</location>
        <topology evidence="1">Multi-pass membrane protein</topology>
    </subcellularLocation>
</comment>
<evidence type="ECO:0000256" key="2">
    <source>
        <dbReference type="ARBA" id="ARBA00022692"/>
    </source>
</evidence>
<dbReference type="Pfam" id="PF01061">
    <property type="entry name" value="ABC2_membrane"/>
    <property type="match status" value="1"/>
</dbReference>
<evidence type="ECO:0000313" key="7">
    <source>
        <dbReference type="EnsemblMetazoa" id="GBRI021749-PA"/>
    </source>
</evidence>
<feature type="domain" description="ABC-2 type transporter transmembrane" evidence="6">
    <location>
        <begin position="30"/>
        <end position="118"/>
    </location>
</feature>
<evidence type="ECO:0000256" key="4">
    <source>
        <dbReference type="ARBA" id="ARBA00023136"/>
    </source>
</evidence>
<evidence type="ECO:0000256" key="5">
    <source>
        <dbReference type="SAM" id="Phobius"/>
    </source>
</evidence>
<reference evidence="8" key="1">
    <citation type="submission" date="2014-03" db="EMBL/GenBank/DDBJ databases">
        <authorList>
            <person name="Aksoy S."/>
            <person name="Warren W."/>
            <person name="Wilson R.K."/>
        </authorList>
    </citation>
    <scope>NUCLEOTIDE SEQUENCE [LARGE SCALE GENOMIC DNA]</scope>
    <source>
        <strain evidence="8">IAEA</strain>
    </source>
</reference>
<proteinExistence type="predicted"/>
<dbReference type="VEuPathDB" id="VectorBase:GBRI021749"/>
<dbReference type="GO" id="GO:0016020">
    <property type="term" value="C:membrane"/>
    <property type="evidence" value="ECO:0007669"/>
    <property type="project" value="UniProtKB-SubCell"/>
</dbReference>
<dbReference type="STRING" id="37001.A0A1A9WJ61"/>
<keyword evidence="3 5" id="KW-1133">Transmembrane helix</keyword>
<evidence type="ECO:0000259" key="6">
    <source>
        <dbReference type="Pfam" id="PF01061"/>
    </source>
</evidence>
<keyword evidence="8" id="KW-1185">Reference proteome</keyword>
<feature type="transmembrane region" description="Helical" evidence="5">
    <location>
        <begin position="27"/>
        <end position="45"/>
    </location>
</feature>
<feature type="transmembrane region" description="Helical" evidence="5">
    <location>
        <begin position="91"/>
        <end position="109"/>
    </location>
</feature>
<accession>A0A1A9WJ61</accession>
<dbReference type="AlphaFoldDB" id="A0A1A9WJ61"/>